<dbReference type="Pfam" id="PF02463">
    <property type="entry name" value="SMC_N"/>
    <property type="match status" value="1"/>
</dbReference>
<feature type="compositionally biased region" description="Acidic residues" evidence="11">
    <location>
        <begin position="87"/>
        <end position="103"/>
    </location>
</feature>
<evidence type="ECO:0000256" key="1">
    <source>
        <dbReference type="ARBA" id="ARBA00004123"/>
    </source>
</evidence>
<feature type="coiled-coil region" evidence="10">
    <location>
        <begin position="793"/>
        <end position="898"/>
    </location>
</feature>
<dbReference type="InterPro" id="IPR003395">
    <property type="entry name" value="RecF/RecN/SMC_N"/>
</dbReference>
<gene>
    <name evidence="13" type="primary">SMC5</name>
    <name evidence="13" type="ORF">TWF696_006578</name>
</gene>
<keyword evidence="14" id="KW-1185">Reference proteome</keyword>
<dbReference type="PANTHER" id="PTHR45916:SF1">
    <property type="entry name" value="STRUCTURAL MAINTENANCE OF CHROMOSOMES PROTEIN 5"/>
    <property type="match status" value="1"/>
</dbReference>
<proteinExistence type="inferred from homology"/>
<feature type="domain" description="RecF/RecN/SMC N-terminal" evidence="12">
    <location>
        <begin position="181"/>
        <end position="305"/>
    </location>
</feature>
<dbReference type="EMBL" id="JAVHNQ010000004">
    <property type="protein sequence ID" value="KAK6350346.1"/>
    <property type="molecule type" value="Genomic_DNA"/>
</dbReference>
<dbReference type="AlphaFoldDB" id="A0AAV9V003"/>
<name>A0AAV9V003_9PEZI</name>
<dbReference type="PANTHER" id="PTHR45916">
    <property type="entry name" value="STRUCTURAL MAINTENANCE OF CHROMOSOMES PROTEIN 5"/>
    <property type="match status" value="1"/>
</dbReference>
<dbReference type="FunFam" id="3.40.50.300:FF:001301">
    <property type="entry name" value="Structural maintenance of chromosomes 5"/>
    <property type="match status" value="1"/>
</dbReference>
<dbReference type="GO" id="GO:0003697">
    <property type="term" value="F:single-stranded DNA binding"/>
    <property type="evidence" value="ECO:0007669"/>
    <property type="project" value="TreeGrafter"/>
</dbReference>
<keyword evidence="6" id="KW-0547">Nucleotide-binding</keyword>
<evidence type="ECO:0000313" key="14">
    <source>
        <dbReference type="Proteomes" id="UP001375240"/>
    </source>
</evidence>
<evidence type="ECO:0000259" key="12">
    <source>
        <dbReference type="Pfam" id="PF02463"/>
    </source>
</evidence>
<feature type="compositionally biased region" description="Polar residues" evidence="11">
    <location>
        <begin position="53"/>
        <end position="75"/>
    </location>
</feature>
<organism evidence="13 14">
    <name type="scientific">Orbilia brochopaga</name>
    <dbReference type="NCBI Taxonomy" id="3140254"/>
    <lineage>
        <taxon>Eukaryota</taxon>
        <taxon>Fungi</taxon>
        <taxon>Dikarya</taxon>
        <taxon>Ascomycota</taxon>
        <taxon>Pezizomycotina</taxon>
        <taxon>Orbiliomycetes</taxon>
        <taxon>Orbiliales</taxon>
        <taxon>Orbiliaceae</taxon>
        <taxon>Orbilia</taxon>
    </lineage>
</organism>
<comment type="similarity">
    <text evidence="3">Belongs to the SMC family. SMC5 subfamily.</text>
</comment>
<keyword evidence="9" id="KW-0539">Nucleus</keyword>
<keyword evidence="8 10" id="KW-0175">Coiled coil</keyword>
<accession>A0AAV9V003</accession>
<evidence type="ECO:0000256" key="8">
    <source>
        <dbReference type="ARBA" id="ARBA00023054"/>
    </source>
</evidence>
<evidence type="ECO:0000256" key="10">
    <source>
        <dbReference type="SAM" id="Coils"/>
    </source>
</evidence>
<dbReference type="GO" id="GO:0030915">
    <property type="term" value="C:Smc5-Smc6 complex"/>
    <property type="evidence" value="ECO:0007669"/>
    <property type="project" value="TreeGrafter"/>
</dbReference>
<dbReference type="GO" id="GO:0005634">
    <property type="term" value="C:nucleus"/>
    <property type="evidence" value="ECO:0007669"/>
    <property type="project" value="UniProtKB-SubCell"/>
</dbReference>
<reference evidence="13 14" key="1">
    <citation type="submission" date="2019-10" db="EMBL/GenBank/DDBJ databases">
        <authorList>
            <person name="Palmer J.M."/>
        </authorList>
    </citation>
    <scope>NUCLEOTIDE SEQUENCE [LARGE SCALE GENOMIC DNA]</scope>
    <source>
        <strain evidence="13 14">TWF696</strain>
    </source>
</reference>
<dbReference type="GO" id="GO:0000724">
    <property type="term" value="P:double-strand break repair via homologous recombination"/>
    <property type="evidence" value="ECO:0007669"/>
    <property type="project" value="TreeGrafter"/>
</dbReference>
<feature type="coiled-coil region" evidence="10">
    <location>
        <begin position="527"/>
        <end position="561"/>
    </location>
</feature>
<dbReference type="GO" id="GO:0005524">
    <property type="term" value="F:ATP binding"/>
    <property type="evidence" value="ECO:0007669"/>
    <property type="project" value="UniProtKB-KW"/>
</dbReference>
<evidence type="ECO:0000256" key="3">
    <source>
        <dbReference type="ARBA" id="ARBA00010171"/>
    </source>
</evidence>
<dbReference type="Proteomes" id="UP001375240">
    <property type="component" value="Unassembled WGS sequence"/>
</dbReference>
<evidence type="ECO:0000256" key="7">
    <source>
        <dbReference type="ARBA" id="ARBA00022840"/>
    </source>
</evidence>
<dbReference type="SUPFAM" id="SSF52540">
    <property type="entry name" value="P-loop containing nucleoside triphosphate hydrolases"/>
    <property type="match status" value="2"/>
</dbReference>
<dbReference type="GO" id="GO:0016887">
    <property type="term" value="F:ATP hydrolysis activity"/>
    <property type="evidence" value="ECO:0007669"/>
    <property type="project" value="InterPro"/>
</dbReference>
<comment type="subcellular location">
    <subcellularLocation>
        <location evidence="2">Chromosome</location>
    </subcellularLocation>
    <subcellularLocation>
        <location evidence="1">Nucleus</location>
    </subcellularLocation>
</comment>
<evidence type="ECO:0000256" key="9">
    <source>
        <dbReference type="ARBA" id="ARBA00023242"/>
    </source>
</evidence>
<feature type="region of interest" description="Disordered" evidence="11">
    <location>
        <begin position="1"/>
        <end position="162"/>
    </location>
</feature>
<protein>
    <recommendedName>
        <fullName evidence="4">Structural maintenance of chromosomes protein 5</fullName>
    </recommendedName>
</protein>
<evidence type="ECO:0000313" key="13">
    <source>
        <dbReference type="EMBL" id="KAK6350346.1"/>
    </source>
</evidence>
<evidence type="ECO:0000256" key="2">
    <source>
        <dbReference type="ARBA" id="ARBA00004286"/>
    </source>
</evidence>
<dbReference type="InterPro" id="IPR027417">
    <property type="entry name" value="P-loop_NTPase"/>
</dbReference>
<feature type="compositionally biased region" description="Polar residues" evidence="11">
    <location>
        <begin position="26"/>
        <end position="45"/>
    </location>
</feature>
<feature type="compositionally biased region" description="Acidic residues" evidence="11">
    <location>
        <begin position="119"/>
        <end position="141"/>
    </location>
</feature>
<dbReference type="Gene3D" id="3.40.50.300">
    <property type="entry name" value="P-loop containing nucleotide triphosphate hydrolases"/>
    <property type="match status" value="2"/>
</dbReference>
<feature type="coiled-coil region" evidence="10">
    <location>
        <begin position="936"/>
        <end position="1056"/>
    </location>
</feature>
<keyword evidence="5" id="KW-0158">Chromosome</keyword>
<sequence length="1230" mass="140003">MPPSLVPSRRPRSRELESEDPDPEISSASTPQTASKASSRRSQLGGSKLTIMSKRSSTSKSGATSPQEPTRSISGSKRRKLTPNIDDNGENSDSCNDEEEGDPEPQAQQTADKARGDRDDGESSVGEDDAADEDGSNDGDTEVVIPVAEDYDSEESETGMADSLDKMKKTVEEIPHAPGAIVRVQLENFVTYTRVTFEPGPSLNMVIGPNGTGKSTLVCAICLGLGFGPEHLGRAKDVAEFVKNGADSATIEIELKGFPTDEINPTVTRKIGRDGSSQYWIDGKKQSHKSVSQLTRLMNIQIDNLCQFLPQDRVVEFAGLGPVPLLRETQRAAAPPEVLKDHETLKKLRSQEVSLEVELDGYRQSLNTMVGRQNLLEREVARLIERQTLQEEIQLLEDAVSFVHYNNSRTNRDIFKQEYQECRDQLKEIRKEQEPQRKQIEEAQALQEELRLWVQKERASLASAEKDLKNEMEDGIGTLKKKEDKSASSLRALRATEMQRKKDLSDARAQIVRLEKFLEGDPGPIDLSQYNNRIEDISKQLRSLRADINQLDNEIEPLRTQGDQKKAQSRDITQWISRMDNIAGRRVEYLKRIFPEPYKVYDWLQHNKNKFKGPVYGPPIVECNIKNPDYQGEIEALFSMSDKLVFTCTNKDDFEELMTVVYGNNRDREGMGLSEVTIKYIEKGLDQFPRPASKDEIKSWGFDGLALDFIDGPSEVLSLLCQTAGLHRIGVAKRKLSIPQQQALKGKNMLKWISGNVMTQIRRRAEYGAETEMNSLVRPAKHFKTAPIDVQRLEESKGLKLQLEHEIKEIEDAIREIKEKKQSLDSKMSDLKTEKDQVLEEKEAKQKHANSFHKARIRLQSEKEQVSALEADGSGFKQKSAKIEMEKLQINMNRVKATAIYAEHVREFVSRYEALATAELHLIEASSNVQHHNNWNESFKERLDSKQRQCDDAKAKYEETVQKSKKLRDKCRDLIQAMTAEQQEAIKVHSTKTIEELKAEIQQENVRLESIHEGNPDAIRQYEARKKQIEELNGKVEEKEQALNKLQDNIKEVRARWEPRVDQLVNNISEAFSRSFEFIHCAGAVRIRKEGKDGRDFENWAIEIMVKFREIESMQVLTAQRQSGGERAVSTVFYLMALQSLARAPFRVVDEINQGMDPRNERLVHKRMVKIACKKHTSQYFLITPKLLVDLDYHERMKVLCINSGDWVIENHVQDFKKYIAAGRKLMAAA</sequence>
<keyword evidence="7" id="KW-0067">ATP-binding</keyword>
<comment type="caution">
    <text evidence="13">The sequence shown here is derived from an EMBL/GenBank/DDBJ whole genome shotgun (WGS) entry which is preliminary data.</text>
</comment>
<feature type="coiled-coil region" evidence="10">
    <location>
        <begin position="412"/>
        <end position="474"/>
    </location>
</feature>
<evidence type="ECO:0000256" key="6">
    <source>
        <dbReference type="ARBA" id="ARBA00022741"/>
    </source>
</evidence>
<evidence type="ECO:0000256" key="5">
    <source>
        <dbReference type="ARBA" id="ARBA00022454"/>
    </source>
</evidence>
<evidence type="ECO:0000256" key="11">
    <source>
        <dbReference type="SAM" id="MobiDB-lite"/>
    </source>
</evidence>
<evidence type="ECO:0000256" key="4">
    <source>
        <dbReference type="ARBA" id="ARBA00018687"/>
    </source>
</evidence>